<dbReference type="AlphaFoldDB" id="A0A173UNG5"/>
<sequence>MFSIDKTLINPNMPVTVRFSSVLYEWLRNKADKEEISFNQMVLQCCKYVMDEEERNAEIKETGDLHE</sequence>
<accession>A0A173UNG5</accession>
<dbReference type="Proteomes" id="UP000095453">
    <property type="component" value="Unassembled WGS sequence"/>
</dbReference>
<evidence type="ECO:0000313" key="2">
    <source>
        <dbReference type="Proteomes" id="UP000095453"/>
    </source>
</evidence>
<organism evidence="1 2">
    <name type="scientific">Roseburia inulinivorans</name>
    <dbReference type="NCBI Taxonomy" id="360807"/>
    <lineage>
        <taxon>Bacteria</taxon>
        <taxon>Bacillati</taxon>
        <taxon>Bacillota</taxon>
        <taxon>Clostridia</taxon>
        <taxon>Lachnospirales</taxon>
        <taxon>Lachnospiraceae</taxon>
        <taxon>Roseburia</taxon>
    </lineage>
</organism>
<proteinExistence type="predicted"/>
<name>A0A173UNG5_9FIRM</name>
<reference evidence="1 2" key="1">
    <citation type="submission" date="2015-09" db="EMBL/GenBank/DDBJ databases">
        <authorList>
            <consortium name="Pathogen Informatics"/>
        </authorList>
    </citation>
    <scope>NUCLEOTIDE SEQUENCE [LARGE SCALE GENOMIC DNA]</scope>
    <source>
        <strain evidence="1 2">2789STDY5608887</strain>
    </source>
</reference>
<evidence type="ECO:0000313" key="1">
    <source>
        <dbReference type="EMBL" id="CUN15970.1"/>
    </source>
</evidence>
<protein>
    <recommendedName>
        <fullName evidence="3">Toxin-antitoxin system HicB family antitoxin</fullName>
    </recommendedName>
</protein>
<dbReference type="EMBL" id="CYXX01000016">
    <property type="protein sequence ID" value="CUN15970.1"/>
    <property type="molecule type" value="Genomic_DNA"/>
</dbReference>
<evidence type="ECO:0008006" key="3">
    <source>
        <dbReference type="Google" id="ProtNLM"/>
    </source>
</evidence>
<gene>
    <name evidence="1" type="ORF">ERS852444_02146</name>
</gene>